<evidence type="ECO:0000256" key="1">
    <source>
        <dbReference type="ARBA" id="ARBA00023015"/>
    </source>
</evidence>
<dbReference type="Pfam" id="PF01047">
    <property type="entry name" value="MarR"/>
    <property type="match status" value="1"/>
</dbReference>
<dbReference type="InterPro" id="IPR000835">
    <property type="entry name" value="HTH_MarR-typ"/>
</dbReference>
<evidence type="ECO:0000313" key="5">
    <source>
        <dbReference type="EMBL" id="SFZ76709.1"/>
    </source>
</evidence>
<keyword evidence="1" id="KW-0805">Transcription regulation</keyword>
<dbReference type="GO" id="GO:0003677">
    <property type="term" value="F:DNA binding"/>
    <property type="evidence" value="ECO:0007669"/>
    <property type="project" value="UniProtKB-KW"/>
</dbReference>
<sequence length="155" mass="17480">MLSKYEALLGQTVHYPAISPDRIRLIIELVNVVGRLTQQCTANLAQFQLPEGQFITLLLLRHFGQLKPSELADKAGLTRSGITTVLDGLEDRDLIRRHHQQDDRRSWHIEITAAGNAVLDELLPGHLEWLSRLTAKFDEVDAQNLQVLLIKLSAD</sequence>
<dbReference type="AlphaFoldDB" id="A0A1K2HJ35"/>
<evidence type="ECO:0000313" key="6">
    <source>
        <dbReference type="Proteomes" id="UP000186513"/>
    </source>
</evidence>
<accession>A0A1K2HJ35</accession>
<dbReference type="GO" id="GO:0003700">
    <property type="term" value="F:DNA-binding transcription factor activity"/>
    <property type="evidence" value="ECO:0007669"/>
    <property type="project" value="InterPro"/>
</dbReference>
<keyword evidence="3" id="KW-0804">Transcription</keyword>
<dbReference type="EMBL" id="FPKR01000007">
    <property type="protein sequence ID" value="SFZ76709.1"/>
    <property type="molecule type" value="Genomic_DNA"/>
</dbReference>
<dbReference type="STRING" id="1121279.SAMN02745887_02080"/>
<dbReference type="PRINTS" id="PR00598">
    <property type="entry name" value="HTHMARR"/>
</dbReference>
<dbReference type="PROSITE" id="PS50995">
    <property type="entry name" value="HTH_MARR_2"/>
    <property type="match status" value="1"/>
</dbReference>
<dbReference type="SUPFAM" id="SSF46785">
    <property type="entry name" value="Winged helix' DNA-binding domain"/>
    <property type="match status" value="1"/>
</dbReference>
<dbReference type="PANTHER" id="PTHR42756">
    <property type="entry name" value="TRANSCRIPTIONAL REGULATOR, MARR"/>
    <property type="match status" value="1"/>
</dbReference>
<dbReference type="InterPro" id="IPR036388">
    <property type="entry name" value="WH-like_DNA-bd_sf"/>
</dbReference>
<evidence type="ECO:0000259" key="4">
    <source>
        <dbReference type="PROSITE" id="PS50995"/>
    </source>
</evidence>
<name>A0A1K2HJ35_9NEIS</name>
<dbReference type="SMART" id="SM00347">
    <property type="entry name" value="HTH_MARR"/>
    <property type="match status" value="1"/>
</dbReference>
<evidence type="ECO:0000256" key="2">
    <source>
        <dbReference type="ARBA" id="ARBA00023125"/>
    </source>
</evidence>
<dbReference type="Gene3D" id="1.10.10.10">
    <property type="entry name" value="Winged helix-like DNA-binding domain superfamily/Winged helix DNA-binding domain"/>
    <property type="match status" value="1"/>
</dbReference>
<dbReference type="OrthoDB" id="8590701at2"/>
<reference evidence="5 6" key="1">
    <citation type="submission" date="2016-11" db="EMBL/GenBank/DDBJ databases">
        <authorList>
            <person name="Jaros S."/>
            <person name="Januszkiewicz K."/>
            <person name="Wedrychowicz H."/>
        </authorList>
    </citation>
    <scope>NUCLEOTIDE SEQUENCE [LARGE SCALE GENOMIC DNA]</scope>
    <source>
        <strain evidence="5 6">DSM 18899</strain>
    </source>
</reference>
<feature type="domain" description="HTH marR-type" evidence="4">
    <location>
        <begin position="22"/>
        <end position="154"/>
    </location>
</feature>
<keyword evidence="2 5" id="KW-0238">DNA-binding</keyword>
<dbReference type="PANTHER" id="PTHR42756:SF1">
    <property type="entry name" value="TRANSCRIPTIONAL REPRESSOR OF EMRAB OPERON"/>
    <property type="match status" value="1"/>
</dbReference>
<gene>
    <name evidence="5" type="ORF">SAMN02745887_02080</name>
</gene>
<keyword evidence="6" id="KW-1185">Reference proteome</keyword>
<evidence type="ECO:0000256" key="3">
    <source>
        <dbReference type="ARBA" id="ARBA00023163"/>
    </source>
</evidence>
<proteinExistence type="predicted"/>
<dbReference type="InterPro" id="IPR036390">
    <property type="entry name" value="WH_DNA-bd_sf"/>
</dbReference>
<organism evidence="5 6">
    <name type="scientific">Chitinimonas taiwanensis DSM 18899</name>
    <dbReference type="NCBI Taxonomy" id="1121279"/>
    <lineage>
        <taxon>Bacteria</taxon>
        <taxon>Pseudomonadati</taxon>
        <taxon>Pseudomonadota</taxon>
        <taxon>Betaproteobacteria</taxon>
        <taxon>Neisseriales</taxon>
        <taxon>Chitinibacteraceae</taxon>
        <taxon>Chitinimonas</taxon>
    </lineage>
</organism>
<dbReference type="Proteomes" id="UP000186513">
    <property type="component" value="Unassembled WGS sequence"/>
</dbReference>
<dbReference type="RefSeq" id="WP_072428585.1">
    <property type="nucleotide sequence ID" value="NZ_FPKR01000007.1"/>
</dbReference>
<protein>
    <submittedName>
        <fullName evidence="5">DNA-binding transcriptional regulator, MarR family</fullName>
    </submittedName>
</protein>